<sequence length="263" mass="31658">MNIGEKILKKFFFNYLIENNLDEVEKLFSESFKSVGTSQFEIAKNKSEFLLSIRNQIENLKGKMSFYINDYVEDYFGDLISSYCEVTIIYFEEEEKKITTRLTTVFFKENDEWRIINMHNSIAKITQEKNEMFPISYMSKLEQNNETNIFLLEKFRRGFFSLKEIAYIVYSSITRKTIFYLNNLESFELKKKFSEVEEKLKKFSFFCKVDRGTLVNLESIKILDFKEECIVFKNQQILYLSKVKLKKIENRWKKIKKENNIEL</sequence>
<dbReference type="EMBL" id="QRHL01000008">
    <property type="protein sequence ID" value="RHF72516.1"/>
    <property type="molecule type" value="Genomic_DNA"/>
</dbReference>
<dbReference type="InterPro" id="IPR007492">
    <property type="entry name" value="LytTR_DNA-bd_dom"/>
</dbReference>
<gene>
    <name evidence="2" type="ORF">DW663_06570</name>
</gene>
<accession>A0A414PVJ1</accession>
<reference evidence="2 3" key="1">
    <citation type="submission" date="2018-08" db="EMBL/GenBank/DDBJ databases">
        <title>A genome reference for cultivated species of the human gut microbiota.</title>
        <authorList>
            <person name="Zou Y."/>
            <person name="Xue W."/>
            <person name="Luo G."/>
        </authorList>
    </citation>
    <scope>NUCLEOTIDE SEQUENCE [LARGE SCALE GENOMIC DNA]</scope>
    <source>
        <strain evidence="2 3">AM25-1</strain>
    </source>
</reference>
<dbReference type="Pfam" id="PF04397">
    <property type="entry name" value="LytTR"/>
    <property type="match status" value="1"/>
</dbReference>
<dbReference type="SUPFAM" id="SSF54427">
    <property type="entry name" value="NTF2-like"/>
    <property type="match status" value="1"/>
</dbReference>
<protein>
    <recommendedName>
        <fullName evidence="1">HTH LytTR-type domain-containing protein</fullName>
    </recommendedName>
</protein>
<evidence type="ECO:0000313" key="3">
    <source>
        <dbReference type="Proteomes" id="UP000284676"/>
    </source>
</evidence>
<dbReference type="InterPro" id="IPR037401">
    <property type="entry name" value="SnoaL-like"/>
</dbReference>
<dbReference type="PROSITE" id="PS50930">
    <property type="entry name" value="HTH_LYTTR"/>
    <property type="match status" value="1"/>
</dbReference>
<evidence type="ECO:0000313" key="2">
    <source>
        <dbReference type="EMBL" id="RHF72516.1"/>
    </source>
</evidence>
<name>A0A414PVJ1_FUSMR</name>
<proteinExistence type="predicted"/>
<dbReference type="GO" id="GO:0003677">
    <property type="term" value="F:DNA binding"/>
    <property type="evidence" value="ECO:0007669"/>
    <property type="project" value="InterPro"/>
</dbReference>
<dbReference type="Proteomes" id="UP000284676">
    <property type="component" value="Unassembled WGS sequence"/>
</dbReference>
<dbReference type="Gene3D" id="2.40.50.1020">
    <property type="entry name" value="LytTr DNA-binding domain"/>
    <property type="match status" value="1"/>
</dbReference>
<organism evidence="2 3">
    <name type="scientific">Fusobacterium mortiferum</name>
    <dbReference type="NCBI Taxonomy" id="850"/>
    <lineage>
        <taxon>Bacteria</taxon>
        <taxon>Fusobacteriati</taxon>
        <taxon>Fusobacteriota</taxon>
        <taxon>Fusobacteriia</taxon>
        <taxon>Fusobacteriales</taxon>
        <taxon>Fusobacteriaceae</taxon>
        <taxon>Fusobacterium</taxon>
    </lineage>
</organism>
<dbReference type="RefSeq" id="WP_106991857.1">
    <property type="nucleotide sequence ID" value="NZ_CAEUHP010000001.1"/>
</dbReference>
<feature type="domain" description="HTH LytTR-type" evidence="1">
    <location>
        <begin position="150"/>
        <end position="254"/>
    </location>
</feature>
<dbReference type="Pfam" id="PF13474">
    <property type="entry name" value="SnoaL_3"/>
    <property type="match status" value="1"/>
</dbReference>
<comment type="caution">
    <text evidence="2">The sequence shown here is derived from an EMBL/GenBank/DDBJ whole genome shotgun (WGS) entry which is preliminary data.</text>
</comment>
<dbReference type="InterPro" id="IPR032710">
    <property type="entry name" value="NTF2-like_dom_sf"/>
</dbReference>
<dbReference type="GeneID" id="62764149"/>
<dbReference type="Gene3D" id="3.10.450.50">
    <property type="match status" value="1"/>
</dbReference>
<evidence type="ECO:0000259" key="1">
    <source>
        <dbReference type="PROSITE" id="PS50930"/>
    </source>
</evidence>
<dbReference type="SMART" id="SM00850">
    <property type="entry name" value="LytTR"/>
    <property type="match status" value="1"/>
</dbReference>
<dbReference type="AlphaFoldDB" id="A0A414PVJ1"/>